<keyword evidence="3" id="KW-0472">Membrane</keyword>
<sequence length="40" mass="3959">MGVALAGLLASLLIAGCGQKGPLHLPEADSTEAPAAEQEE</sequence>
<keyword evidence="4" id="KW-0564">Palmitate</keyword>
<evidence type="ECO:0000256" key="7">
    <source>
        <dbReference type="SAM" id="MobiDB-lite"/>
    </source>
</evidence>
<dbReference type="RefSeq" id="WP_171703088.1">
    <property type="nucleotide sequence ID" value="NZ_JABFHI010000006.1"/>
</dbReference>
<dbReference type="AlphaFoldDB" id="A0A7Y3U002"/>
<comment type="subcellular location">
    <subcellularLocation>
        <location evidence="1">Cell outer membrane</location>
        <topology evidence="1">Lipid-anchor</topology>
    </subcellularLocation>
</comment>
<accession>A0A7Y3U002</accession>
<feature type="region of interest" description="Disordered" evidence="7">
    <location>
        <begin position="21"/>
        <end position="40"/>
    </location>
</feature>
<evidence type="ECO:0000256" key="6">
    <source>
        <dbReference type="ARBA" id="ARBA00023288"/>
    </source>
</evidence>
<evidence type="ECO:0000256" key="1">
    <source>
        <dbReference type="ARBA" id="ARBA00004459"/>
    </source>
</evidence>
<evidence type="ECO:0000256" key="4">
    <source>
        <dbReference type="ARBA" id="ARBA00023139"/>
    </source>
</evidence>
<reference evidence="8 9" key="2">
    <citation type="submission" date="2020-06" db="EMBL/GenBank/DDBJ databases">
        <title>Halomonas songnenensis sp. nov., a moderately halophilic bacterium isolated from saline and alkaline soils.</title>
        <authorList>
            <person name="Jiang J."/>
            <person name="Pan Y."/>
        </authorList>
    </citation>
    <scope>NUCLEOTIDE SEQUENCE [LARGE SCALE GENOMIC DNA]</scope>
    <source>
        <strain evidence="8 9">TBZ9</strain>
    </source>
</reference>
<keyword evidence="2" id="KW-0732">Signal</keyword>
<protein>
    <submittedName>
        <fullName evidence="8">Lipoprotein</fullName>
    </submittedName>
</protein>
<dbReference type="Proteomes" id="UP000588806">
    <property type="component" value="Unassembled WGS sequence"/>
</dbReference>
<dbReference type="InterPro" id="IPR032831">
    <property type="entry name" value="LptM_cons"/>
</dbReference>
<dbReference type="GO" id="GO:0009279">
    <property type="term" value="C:cell outer membrane"/>
    <property type="evidence" value="ECO:0007669"/>
    <property type="project" value="UniProtKB-SubCell"/>
</dbReference>
<gene>
    <name evidence="8" type="ORF">HLB35_13860</name>
</gene>
<keyword evidence="9" id="KW-1185">Reference proteome</keyword>
<dbReference type="NCBIfam" id="NF047847">
    <property type="entry name" value="SS_mature_LptM"/>
    <property type="match status" value="1"/>
</dbReference>
<keyword evidence="6 8" id="KW-0449">Lipoprotein</keyword>
<reference evidence="8 9" key="1">
    <citation type="submission" date="2020-05" db="EMBL/GenBank/DDBJ databases">
        <authorList>
            <person name="Ruan W."/>
            <person name="Jeon C.O."/>
            <person name="Chun B.H."/>
        </authorList>
    </citation>
    <scope>NUCLEOTIDE SEQUENCE [LARGE SCALE GENOMIC DNA]</scope>
    <source>
        <strain evidence="8 9">TBZ9</strain>
    </source>
</reference>
<evidence type="ECO:0000256" key="3">
    <source>
        <dbReference type="ARBA" id="ARBA00023136"/>
    </source>
</evidence>
<dbReference type="EMBL" id="JABFHI010000006">
    <property type="protein sequence ID" value="NOG32572.1"/>
    <property type="molecule type" value="Genomic_DNA"/>
</dbReference>
<comment type="caution">
    <text evidence="8">The sequence shown here is derived from an EMBL/GenBank/DDBJ whole genome shotgun (WGS) entry which is preliminary data.</text>
</comment>
<name>A0A7Y3U002_9GAMM</name>
<keyword evidence="5" id="KW-0998">Cell outer membrane</keyword>
<proteinExistence type="predicted"/>
<evidence type="ECO:0000256" key="2">
    <source>
        <dbReference type="ARBA" id="ARBA00022729"/>
    </source>
</evidence>
<dbReference type="Pfam" id="PF13627">
    <property type="entry name" value="LptM_cons"/>
    <property type="match status" value="1"/>
</dbReference>
<evidence type="ECO:0000313" key="9">
    <source>
        <dbReference type="Proteomes" id="UP000588806"/>
    </source>
</evidence>
<evidence type="ECO:0000256" key="5">
    <source>
        <dbReference type="ARBA" id="ARBA00023237"/>
    </source>
</evidence>
<organism evidence="8 9">
    <name type="scientific">Vreelandella azerica</name>
    <dbReference type="NCBI Taxonomy" id="2732867"/>
    <lineage>
        <taxon>Bacteria</taxon>
        <taxon>Pseudomonadati</taxon>
        <taxon>Pseudomonadota</taxon>
        <taxon>Gammaproteobacteria</taxon>
        <taxon>Oceanospirillales</taxon>
        <taxon>Halomonadaceae</taxon>
        <taxon>Vreelandella</taxon>
    </lineage>
</organism>
<evidence type="ECO:0000313" key="8">
    <source>
        <dbReference type="EMBL" id="NOG32572.1"/>
    </source>
</evidence>